<evidence type="ECO:0000313" key="6">
    <source>
        <dbReference type="EMBL" id="MCK9687647.1"/>
    </source>
</evidence>
<organism evidence="6 7">
    <name type="scientific">Scleromatobacter humisilvae</name>
    <dbReference type="NCBI Taxonomy" id="2897159"/>
    <lineage>
        <taxon>Bacteria</taxon>
        <taxon>Pseudomonadati</taxon>
        <taxon>Pseudomonadota</taxon>
        <taxon>Betaproteobacteria</taxon>
        <taxon>Burkholderiales</taxon>
        <taxon>Sphaerotilaceae</taxon>
        <taxon>Scleromatobacter</taxon>
    </lineage>
</organism>
<evidence type="ECO:0000256" key="1">
    <source>
        <dbReference type="ARBA" id="ARBA00004442"/>
    </source>
</evidence>
<accession>A0A9X2C0W2</accession>
<gene>
    <name evidence="6" type="ORF">LPC04_18235</name>
</gene>
<keyword evidence="7" id="KW-1185">Reference proteome</keyword>
<dbReference type="AlphaFoldDB" id="A0A9X2C0W2"/>
<feature type="domain" description="Outer membrane protein beta-barrel" evidence="5">
    <location>
        <begin position="192"/>
        <end position="316"/>
    </location>
</feature>
<feature type="signal peptide" evidence="4">
    <location>
        <begin position="1"/>
        <end position="26"/>
    </location>
</feature>
<proteinExistence type="predicted"/>
<dbReference type="EMBL" id="JAJLJH010000005">
    <property type="protein sequence ID" value="MCK9687647.1"/>
    <property type="molecule type" value="Genomic_DNA"/>
</dbReference>
<feature type="region of interest" description="Disordered" evidence="3">
    <location>
        <begin position="73"/>
        <end position="93"/>
    </location>
</feature>
<dbReference type="SUPFAM" id="SSF56925">
    <property type="entry name" value="OMPA-like"/>
    <property type="match status" value="1"/>
</dbReference>
<evidence type="ECO:0000313" key="7">
    <source>
        <dbReference type="Proteomes" id="UP001139353"/>
    </source>
</evidence>
<evidence type="ECO:0000256" key="3">
    <source>
        <dbReference type="SAM" id="MobiDB-lite"/>
    </source>
</evidence>
<dbReference type="Gene3D" id="2.40.160.20">
    <property type="match status" value="1"/>
</dbReference>
<comment type="subcellular location">
    <subcellularLocation>
        <location evidence="1">Cell outer membrane</location>
    </subcellularLocation>
</comment>
<dbReference type="Proteomes" id="UP001139353">
    <property type="component" value="Unassembled WGS sequence"/>
</dbReference>
<comment type="caution">
    <text evidence="6">The sequence shown here is derived from an EMBL/GenBank/DDBJ whole genome shotgun (WGS) entry which is preliminary data.</text>
</comment>
<protein>
    <submittedName>
        <fullName evidence="6">Outer membrane beta-barrel protein</fullName>
    </submittedName>
</protein>
<dbReference type="Gene3D" id="2.30.30.40">
    <property type="entry name" value="SH3 Domains"/>
    <property type="match status" value="1"/>
</dbReference>
<name>A0A9X2C0W2_9BURK</name>
<evidence type="ECO:0000256" key="2">
    <source>
        <dbReference type="ARBA" id="ARBA00022729"/>
    </source>
</evidence>
<dbReference type="Pfam" id="PF13505">
    <property type="entry name" value="OMP_b-brl"/>
    <property type="match status" value="1"/>
</dbReference>
<dbReference type="InterPro" id="IPR027385">
    <property type="entry name" value="Beta-barrel_OMP"/>
</dbReference>
<sequence>MSSLSLSLQRAVALLACVLACGVARAADVDAPASAASAPVASASAPANAASAVDDKPRTALVPVPGAAPVEIPAPVTTGSAPTVPTPDSVPGGEKMERVQVTDPFIELHTFAGRGYPVFYVAARGEWVSIQLRHTDWYKVRTATGKVGWVTRAQLQTTLAENGLENQFGDVAFNDYLARRVELGAGYGRFHQEPMIKFWLSYRISDTLSFESTLGQVQGVFSGTTLWHVNLQAEPWSDQRFSPFAGIGIGRFHNIPNQSLVQFQQTNARLADAIVGARYHLTDRFMIRADYAIYTAFVSDQRSIEYRAATAGLSFFF</sequence>
<dbReference type="GO" id="GO:0009279">
    <property type="term" value="C:cell outer membrane"/>
    <property type="evidence" value="ECO:0007669"/>
    <property type="project" value="UniProtKB-SubCell"/>
</dbReference>
<dbReference type="InterPro" id="IPR011250">
    <property type="entry name" value="OMP/PagP_B-barrel"/>
</dbReference>
<evidence type="ECO:0000256" key="4">
    <source>
        <dbReference type="SAM" id="SignalP"/>
    </source>
</evidence>
<reference evidence="6" key="1">
    <citation type="submission" date="2021-11" db="EMBL/GenBank/DDBJ databases">
        <title>BS-T2-15 a new species belonging to the Comamonadaceae family isolated from the soil of a French oak forest.</title>
        <authorList>
            <person name="Mieszkin S."/>
            <person name="Alain K."/>
        </authorList>
    </citation>
    <scope>NUCLEOTIDE SEQUENCE</scope>
    <source>
        <strain evidence="6">BS-T2-15</strain>
    </source>
</reference>
<dbReference type="RefSeq" id="WP_275683687.1">
    <property type="nucleotide sequence ID" value="NZ_JAJLJH010000005.1"/>
</dbReference>
<keyword evidence="2 4" id="KW-0732">Signal</keyword>
<feature type="chain" id="PRO_5040927904" evidence="4">
    <location>
        <begin position="27"/>
        <end position="317"/>
    </location>
</feature>
<evidence type="ECO:0000259" key="5">
    <source>
        <dbReference type="Pfam" id="PF13505"/>
    </source>
</evidence>